<keyword evidence="2" id="KW-1185">Reference proteome</keyword>
<reference evidence="1" key="2">
    <citation type="submission" date="2023-01" db="EMBL/GenBank/DDBJ databases">
        <title>Gilvimarinus xylanilyticus HB14 isolated from Caulerpa lentillifera aquaculture base in Hainan, China.</title>
        <authorList>
            <person name="Zhang Y.-J."/>
        </authorList>
    </citation>
    <scope>NUCLEOTIDE SEQUENCE</scope>
    <source>
        <strain evidence="1">HB14</strain>
    </source>
</reference>
<dbReference type="Pfam" id="PF05526">
    <property type="entry name" value="R_equi_Vir"/>
    <property type="match status" value="1"/>
</dbReference>
<gene>
    <name evidence="1" type="ORF">M6D89_11010</name>
</gene>
<protein>
    <submittedName>
        <fullName evidence="1">VapA/VapB family virulence-associated protein</fullName>
    </submittedName>
</protein>
<dbReference type="Gene3D" id="2.40.128.480">
    <property type="entry name" value="Rhodococcus equi virulence-associated protein"/>
    <property type="match status" value="1"/>
</dbReference>
<comment type="caution">
    <text evidence="1">The sequence shown here is derived from an EMBL/GenBank/DDBJ whole genome shotgun (WGS) entry which is preliminary data.</text>
</comment>
<evidence type="ECO:0000313" key="1">
    <source>
        <dbReference type="EMBL" id="MCP8899827.1"/>
    </source>
</evidence>
<dbReference type="InterPro" id="IPR038625">
    <property type="entry name" value="R_equi_Vir_sf"/>
</dbReference>
<dbReference type="EMBL" id="JAMFTH010000003">
    <property type="protein sequence ID" value="MCP8899827.1"/>
    <property type="molecule type" value="Genomic_DNA"/>
</dbReference>
<dbReference type="InterPro" id="IPR008810">
    <property type="entry name" value="R_equi_Vir"/>
</dbReference>
<sequence length="154" mass="16989">MNIAQKSPIQLAVDFEKHFAGMLEETAMNRTLQTLENTTESRMKAAVPYDAEGSLSSLIYYVKAKCRIEGGRVFTGSVWGQSFPGGGALYGDVYLADGSSIDDLYCRTCEFTYTATPDYTAYYFFDYNKMLLGHFQAGSVGSVFGVGKGEGIWR</sequence>
<evidence type="ECO:0000313" key="2">
    <source>
        <dbReference type="Proteomes" id="UP001139319"/>
    </source>
</evidence>
<organism evidence="1 2">
    <name type="scientific">Gilvimarinus xylanilyticus</name>
    <dbReference type="NCBI Taxonomy" id="2944139"/>
    <lineage>
        <taxon>Bacteria</taxon>
        <taxon>Pseudomonadati</taxon>
        <taxon>Pseudomonadota</taxon>
        <taxon>Gammaproteobacteria</taxon>
        <taxon>Cellvibrionales</taxon>
        <taxon>Cellvibrionaceae</taxon>
        <taxon>Gilvimarinus</taxon>
    </lineage>
</organism>
<dbReference type="Proteomes" id="UP001139319">
    <property type="component" value="Unassembled WGS sequence"/>
</dbReference>
<dbReference type="AlphaFoldDB" id="A0A9X2I5I0"/>
<proteinExistence type="predicted"/>
<name>A0A9X2I5I0_9GAMM</name>
<reference evidence="1" key="1">
    <citation type="submission" date="2022-05" db="EMBL/GenBank/DDBJ databases">
        <authorList>
            <person name="Sun H.-N."/>
        </authorList>
    </citation>
    <scope>NUCLEOTIDE SEQUENCE</scope>
    <source>
        <strain evidence="1">HB14</strain>
    </source>
</reference>
<dbReference type="RefSeq" id="WP_253968125.1">
    <property type="nucleotide sequence ID" value="NZ_JAMFTH010000003.1"/>
</dbReference>
<accession>A0A9X2I5I0</accession>